<dbReference type="Pfam" id="PF03407">
    <property type="entry name" value="Nucleotid_trans"/>
    <property type="match status" value="1"/>
</dbReference>
<organism evidence="2 3">
    <name type="scientific">Coccomyxa subellipsoidea</name>
    <dbReference type="NCBI Taxonomy" id="248742"/>
    <lineage>
        <taxon>Eukaryota</taxon>
        <taxon>Viridiplantae</taxon>
        <taxon>Chlorophyta</taxon>
        <taxon>core chlorophytes</taxon>
        <taxon>Trebouxiophyceae</taxon>
        <taxon>Trebouxiophyceae incertae sedis</taxon>
        <taxon>Coccomyxaceae</taxon>
        <taxon>Coccomyxa</taxon>
    </lineage>
</organism>
<keyword evidence="3" id="KW-1185">Reference proteome</keyword>
<feature type="domain" description="Nucleotide-diphospho-sugar transferase" evidence="1">
    <location>
        <begin position="2"/>
        <end position="210"/>
    </location>
</feature>
<comment type="caution">
    <text evidence="2">The sequence shown here is derived from an EMBL/GenBank/DDBJ whole genome shotgun (WGS) entry which is preliminary data.</text>
</comment>
<dbReference type="EMBL" id="JALJOT010000011">
    <property type="protein sequence ID" value="KAK9905476.1"/>
    <property type="molecule type" value="Genomic_DNA"/>
</dbReference>
<dbReference type="PANTHER" id="PTHR46936:SF1">
    <property type="entry name" value="ARABINOSYLTRANSFERASE XEG113"/>
    <property type="match status" value="1"/>
</dbReference>
<sequence length="508" mass="56989">MGAMKPAIVLRFFEQFYLTTVVLSDTDTVWLRDPSDFLKDEPIADLFISTDCLSHEAEERALRGEAVKVSRCGHLPGVVKDQLALNTGIIAFRNRAATKKFLQRWRSYLLDPAKARHIASSGANWTVTDQLALNLLMQEGTDRIVRGVREAGRLVWLADRTVKVLPLPVLAAVNGHVAFEQHLAERHAVSPYVVHATFNRFGLVGKRMRFREMGWWLVDADHYTSTDRNIMTYDNNVAAFIQGLEEAEGHMVLLKKHLLGAAYQVAALRDALAIAWHLNRTLVLPQFLAWCDHDHNADVLGRCATVGSDLQLPFKCPADFYINMRTLPSSELLVRESSFLDKVSTDLFATRQAVTLLDWQTASTEAKPAVAADDTRLLRIGIQAEKLQAVLGWDSDAGILDWRGFQPGAFGGSADPVKTQQFNRLFKAITHGLQWCCSGGSWEIPHQFQASRWLYVQPPPLEVRSAGAAPIPWQVPKLRRPAVCDQLEGENVKFFSIYENHPCRFLPA</sequence>
<dbReference type="InterPro" id="IPR005069">
    <property type="entry name" value="Nucl-diP-sugar_transferase"/>
</dbReference>
<evidence type="ECO:0000313" key="2">
    <source>
        <dbReference type="EMBL" id="KAK9905476.1"/>
    </source>
</evidence>
<gene>
    <name evidence="2" type="ORF">WJX75_000563</name>
</gene>
<name>A0ABR2YH71_9CHLO</name>
<evidence type="ECO:0000313" key="3">
    <source>
        <dbReference type="Proteomes" id="UP001491310"/>
    </source>
</evidence>
<accession>A0ABR2YH71</accession>
<dbReference type="Proteomes" id="UP001491310">
    <property type="component" value="Unassembled WGS sequence"/>
</dbReference>
<dbReference type="PANTHER" id="PTHR46936">
    <property type="entry name" value="ARABINOSYLTRANSFERASE XEG113"/>
    <property type="match status" value="1"/>
</dbReference>
<protein>
    <recommendedName>
        <fullName evidence="1">Nucleotide-diphospho-sugar transferase domain-containing protein</fullName>
    </recommendedName>
</protein>
<evidence type="ECO:0000259" key="1">
    <source>
        <dbReference type="Pfam" id="PF03407"/>
    </source>
</evidence>
<reference evidence="2 3" key="1">
    <citation type="journal article" date="2024" name="Nat. Commun.">
        <title>Phylogenomics reveals the evolutionary origins of lichenization in chlorophyte algae.</title>
        <authorList>
            <person name="Puginier C."/>
            <person name="Libourel C."/>
            <person name="Otte J."/>
            <person name="Skaloud P."/>
            <person name="Haon M."/>
            <person name="Grisel S."/>
            <person name="Petersen M."/>
            <person name="Berrin J.G."/>
            <person name="Delaux P.M."/>
            <person name="Dal Grande F."/>
            <person name="Keller J."/>
        </authorList>
    </citation>
    <scope>NUCLEOTIDE SEQUENCE [LARGE SCALE GENOMIC DNA]</scope>
    <source>
        <strain evidence="2 3">SAG 216-7</strain>
    </source>
</reference>
<dbReference type="InterPro" id="IPR053250">
    <property type="entry name" value="Glycosyltransferase_77"/>
</dbReference>
<proteinExistence type="predicted"/>